<dbReference type="InterPro" id="IPR045008">
    <property type="entry name" value="ACX4-like"/>
</dbReference>
<dbReference type="Pfam" id="PF00441">
    <property type="entry name" value="Acyl-CoA_dh_1"/>
    <property type="match status" value="1"/>
</dbReference>
<dbReference type="SUPFAM" id="SSF56645">
    <property type="entry name" value="Acyl-CoA dehydrogenase NM domain-like"/>
    <property type="match status" value="1"/>
</dbReference>
<evidence type="ECO:0000256" key="1">
    <source>
        <dbReference type="ARBA" id="ARBA00001974"/>
    </source>
</evidence>
<evidence type="ECO:0000259" key="6">
    <source>
        <dbReference type="Pfam" id="PF00441"/>
    </source>
</evidence>
<dbReference type="Pfam" id="PF02771">
    <property type="entry name" value="Acyl-CoA_dh_N"/>
    <property type="match status" value="1"/>
</dbReference>
<reference evidence="9 10" key="1">
    <citation type="submission" date="2013-02" db="EMBL/GenBank/DDBJ databases">
        <title>The complete genome sequence of Corynebacterium vitaeruminis DSM 20294.</title>
        <authorList>
            <person name="Ruckert C."/>
            <person name="Albersmeier A."/>
            <person name="Kalinowski J."/>
        </authorList>
    </citation>
    <scope>NUCLEOTIDE SEQUENCE [LARGE SCALE GENOMIC DNA]</scope>
    <source>
        <strain evidence="10">ATCC 10234</strain>
    </source>
</reference>
<dbReference type="SUPFAM" id="SSF47203">
    <property type="entry name" value="Acyl-CoA dehydrogenase C-terminal domain-like"/>
    <property type="match status" value="1"/>
</dbReference>
<evidence type="ECO:0000256" key="5">
    <source>
        <dbReference type="RuleBase" id="RU362125"/>
    </source>
</evidence>
<name>W5XXE9_9CORY</name>
<dbReference type="InterPro" id="IPR006091">
    <property type="entry name" value="Acyl-CoA_Oxase/DH_mid-dom"/>
</dbReference>
<protein>
    <submittedName>
        <fullName evidence="9">Acyl-CoA dehydrogenase</fullName>
    </submittedName>
</protein>
<dbReference type="Gene3D" id="1.10.540.10">
    <property type="entry name" value="Acyl-CoA dehydrogenase/oxidase, N-terminal domain"/>
    <property type="match status" value="1"/>
</dbReference>
<dbReference type="HOGENOM" id="CLU_018204_8_2_11"/>
<feature type="domain" description="Acyl-CoA dehydrogenase/oxidase N-terminal" evidence="8">
    <location>
        <begin position="34"/>
        <end position="135"/>
    </location>
</feature>
<organism evidence="9 10">
    <name type="scientific">Corynebacterium vitaeruminis DSM 20294</name>
    <dbReference type="NCBI Taxonomy" id="1224164"/>
    <lineage>
        <taxon>Bacteria</taxon>
        <taxon>Bacillati</taxon>
        <taxon>Actinomycetota</taxon>
        <taxon>Actinomycetes</taxon>
        <taxon>Mycobacteriales</taxon>
        <taxon>Corynebacteriaceae</taxon>
        <taxon>Corynebacterium</taxon>
    </lineage>
</organism>
<dbReference type="InterPro" id="IPR036250">
    <property type="entry name" value="AcylCo_DH-like_C"/>
</dbReference>
<sequence length="397" mass="43208">MSSTTASPSSLIEPTTDFYNVFDDVTGPDLEAWQRAASFADDCLPVINDAWEKAEYPMDLVKRLGELDLMTDGLDIEGHQHLSPLAAGLVNMEISRIDGSMSTVIAVQAGLAMRSIAYCGSEEQKKKWLGPMARCEVLGAFALTEPDHGSDSVALETTAHRDGDEWVINGAKRWIGNGACGDITIVWARTEDGEVSGFIVPQDTPGYNAETITGKVSLRAIHQALITFDNVRVPLDAQMPGAKTFRDTARVLTSTRTAVAWMALGHAIACYEAAREHALTRIQFGRPLAANQMIQQRLADMLGEITEISLLLRHITERDAQGTMRPEQAAMAKVRSTRAARRVAADARDMLGGSGILLENHVIRHMADIEACHTYEGTDTMQSLIIGKKITGVGAFR</sequence>
<keyword evidence="5" id="KW-0560">Oxidoreductase</keyword>
<dbReference type="STRING" id="1224164.B843_01205"/>
<dbReference type="Pfam" id="PF02770">
    <property type="entry name" value="Acyl-CoA_dh_M"/>
    <property type="match status" value="1"/>
</dbReference>
<evidence type="ECO:0000256" key="3">
    <source>
        <dbReference type="ARBA" id="ARBA00022630"/>
    </source>
</evidence>
<dbReference type="Proteomes" id="UP000019222">
    <property type="component" value="Chromosome"/>
</dbReference>
<evidence type="ECO:0000256" key="2">
    <source>
        <dbReference type="ARBA" id="ARBA00009347"/>
    </source>
</evidence>
<keyword evidence="10" id="KW-1185">Reference proteome</keyword>
<dbReference type="PANTHER" id="PTHR43188">
    <property type="entry name" value="ACYL-COENZYME A OXIDASE"/>
    <property type="match status" value="1"/>
</dbReference>
<keyword evidence="4 5" id="KW-0274">FAD</keyword>
<dbReference type="eggNOG" id="COG1960">
    <property type="taxonomic scope" value="Bacteria"/>
</dbReference>
<dbReference type="EMBL" id="CP004353">
    <property type="protein sequence ID" value="AHI21637.1"/>
    <property type="molecule type" value="Genomic_DNA"/>
</dbReference>
<keyword evidence="3 5" id="KW-0285">Flavoprotein</keyword>
<evidence type="ECO:0000259" key="8">
    <source>
        <dbReference type="Pfam" id="PF02771"/>
    </source>
</evidence>
<evidence type="ECO:0000313" key="9">
    <source>
        <dbReference type="EMBL" id="AHI21637.1"/>
    </source>
</evidence>
<accession>W5XXE9</accession>
<comment type="similarity">
    <text evidence="2 5">Belongs to the acyl-CoA dehydrogenase family.</text>
</comment>
<dbReference type="Gene3D" id="2.40.110.10">
    <property type="entry name" value="Butyryl-CoA Dehydrogenase, subunit A, domain 2"/>
    <property type="match status" value="1"/>
</dbReference>
<evidence type="ECO:0000259" key="7">
    <source>
        <dbReference type="Pfam" id="PF02770"/>
    </source>
</evidence>
<dbReference type="GO" id="GO:0050660">
    <property type="term" value="F:flavin adenine dinucleotide binding"/>
    <property type="evidence" value="ECO:0007669"/>
    <property type="project" value="InterPro"/>
</dbReference>
<dbReference type="PATRIC" id="fig|1224164.3.peg.234"/>
<dbReference type="InterPro" id="IPR013786">
    <property type="entry name" value="AcylCoA_DH/ox_N"/>
</dbReference>
<dbReference type="RefSeq" id="WP_025251708.1">
    <property type="nucleotide sequence ID" value="NZ_CP004353.1"/>
</dbReference>
<dbReference type="InterPro" id="IPR046373">
    <property type="entry name" value="Acyl-CoA_Oxase/DH_mid-dom_sf"/>
</dbReference>
<dbReference type="InterPro" id="IPR009075">
    <property type="entry name" value="AcylCo_DH/oxidase_C"/>
</dbReference>
<dbReference type="KEGG" id="cvt:B843_01205"/>
<evidence type="ECO:0000256" key="4">
    <source>
        <dbReference type="ARBA" id="ARBA00022827"/>
    </source>
</evidence>
<dbReference type="AlphaFoldDB" id="W5XXE9"/>
<dbReference type="InterPro" id="IPR006089">
    <property type="entry name" value="Acyl-CoA_DH_CS"/>
</dbReference>
<dbReference type="InterPro" id="IPR037069">
    <property type="entry name" value="AcylCoA_DH/ox_N_sf"/>
</dbReference>
<dbReference type="PROSITE" id="PS00073">
    <property type="entry name" value="ACYL_COA_DH_2"/>
    <property type="match status" value="1"/>
</dbReference>
<feature type="domain" description="Acyl-CoA oxidase/dehydrogenase middle" evidence="7">
    <location>
        <begin position="140"/>
        <end position="231"/>
    </location>
</feature>
<dbReference type="GO" id="GO:0006635">
    <property type="term" value="P:fatty acid beta-oxidation"/>
    <property type="evidence" value="ECO:0007669"/>
    <property type="project" value="InterPro"/>
</dbReference>
<gene>
    <name evidence="9" type="ORF">B843_01205</name>
</gene>
<dbReference type="PANTHER" id="PTHR43188:SF1">
    <property type="entry name" value="ACYL-COA DEHYDROGENASE"/>
    <property type="match status" value="1"/>
</dbReference>
<evidence type="ECO:0000313" key="10">
    <source>
        <dbReference type="Proteomes" id="UP000019222"/>
    </source>
</evidence>
<dbReference type="GO" id="GO:0003995">
    <property type="term" value="F:acyl-CoA dehydrogenase activity"/>
    <property type="evidence" value="ECO:0007669"/>
    <property type="project" value="InterPro"/>
</dbReference>
<comment type="cofactor">
    <cofactor evidence="1 5">
        <name>FAD</name>
        <dbReference type="ChEBI" id="CHEBI:57692"/>
    </cofactor>
</comment>
<dbReference type="Gene3D" id="1.20.140.10">
    <property type="entry name" value="Butyryl-CoA Dehydrogenase, subunit A, domain 3"/>
    <property type="match status" value="1"/>
</dbReference>
<dbReference type="InterPro" id="IPR009100">
    <property type="entry name" value="AcylCoA_DH/oxidase_NM_dom_sf"/>
</dbReference>
<proteinExistence type="inferred from homology"/>
<feature type="domain" description="Acyl-CoA dehydrogenase/oxidase C-terminal" evidence="6">
    <location>
        <begin position="249"/>
        <end position="390"/>
    </location>
</feature>